<protein>
    <submittedName>
        <fullName evidence="1">Jg25799 protein</fullName>
    </submittedName>
</protein>
<comment type="caution">
    <text evidence="1">The sequence shown here is derived from an EMBL/GenBank/DDBJ whole genome shotgun (WGS) entry which is preliminary data.</text>
</comment>
<proteinExistence type="predicted"/>
<evidence type="ECO:0000313" key="2">
    <source>
        <dbReference type="Proteomes" id="UP000838756"/>
    </source>
</evidence>
<dbReference type="Proteomes" id="UP000838756">
    <property type="component" value="Unassembled WGS sequence"/>
</dbReference>
<dbReference type="EMBL" id="CAKXAJ010018209">
    <property type="protein sequence ID" value="CAH2217520.1"/>
    <property type="molecule type" value="Genomic_DNA"/>
</dbReference>
<accession>A0A8S4QSY9</accession>
<organism evidence="1 2">
    <name type="scientific">Pararge aegeria aegeria</name>
    <dbReference type="NCBI Taxonomy" id="348720"/>
    <lineage>
        <taxon>Eukaryota</taxon>
        <taxon>Metazoa</taxon>
        <taxon>Ecdysozoa</taxon>
        <taxon>Arthropoda</taxon>
        <taxon>Hexapoda</taxon>
        <taxon>Insecta</taxon>
        <taxon>Pterygota</taxon>
        <taxon>Neoptera</taxon>
        <taxon>Endopterygota</taxon>
        <taxon>Lepidoptera</taxon>
        <taxon>Glossata</taxon>
        <taxon>Ditrysia</taxon>
        <taxon>Papilionoidea</taxon>
        <taxon>Nymphalidae</taxon>
        <taxon>Satyrinae</taxon>
        <taxon>Satyrini</taxon>
        <taxon>Parargina</taxon>
        <taxon>Pararge</taxon>
    </lineage>
</organism>
<keyword evidence="2" id="KW-1185">Reference proteome</keyword>
<dbReference type="AlphaFoldDB" id="A0A8S4QSY9"/>
<reference evidence="1" key="1">
    <citation type="submission" date="2022-03" db="EMBL/GenBank/DDBJ databases">
        <authorList>
            <person name="Lindestad O."/>
        </authorList>
    </citation>
    <scope>NUCLEOTIDE SEQUENCE</scope>
</reference>
<gene>
    <name evidence="1" type="primary">jg25799</name>
    <name evidence="1" type="ORF">PAEG_LOCUS5409</name>
</gene>
<sequence>MYVFPQSVLVTSEWRRQGGWWYGVGHGSHSQDEALRHRGEHRRRARSRLATLRRVAGRPMKSRLKMHLRRRFAIL</sequence>
<evidence type="ECO:0000313" key="1">
    <source>
        <dbReference type="EMBL" id="CAH2217520.1"/>
    </source>
</evidence>
<name>A0A8S4QSY9_9NEOP</name>